<dbReference type="InterPro" id="IPR013325">
    <property type="entry name" value="RNA_pol_sigma_r2"/>
</dbReference>
<feature type="compositionally biased region" description="Basic and acidic residues" evidence="5">
    <location>
        <begin position="10"/>
        <end position="34"/>
    </location>
</feature>
<dbReference type="InterPro" id="IPR013324">
    <property type="entry name" value="RNA_pol_sigma_r3/r4-like"/>
</dbReference>
<organism evidence="8 9">
    <name type="scientific">Streptomyces chengmaiensis</name>
    <dbReference type="NCBI Taxonomy" id="3040919"/>
    <lineage>
        <taxon>Bacteria</taxon>
        <taxon>Bacillati</taxon>
        <taxon>Actinomycetota</taxon>
        <taxon>Actinomycetes</taxon>
        <taxon>Kitasatosporales</taxon>
        <taxon>Streptomycetaceae</taxon>
        <taxon>Streptomyces</taxon>
    </lineage>
</organism>
<dbReference type="InterPro" id="IPR013249">
    <property type="entry name" value="RNA_pol_sigma70_r4_t2"/>
</dbReference>
<dbReference type="PANTHER" id="PTHR43133:SF61">
    <property type="entry name" value="ECF RNA POLYMERASE SIGMA FACTOR SIGC"/>
    <property type="match status" value="1"/>
</dbReference>
<dbReference type="SUPFAM" id="SSF88659">
    <property type="entry name" value="Sigma3 and sigma4 domains of RNA polymerase sigma factors"/>
    <property type="match status" value="1"/>
</dbReference>
<evidence type="ECO:0000259" key="6">
    <source>
        <dbReference type="Pfam" id="PF04542"/>
    </source>
</evidence>
<accession>A0ABT6HJE5</accession>
<keyword evidence="4" id="KW-0804">Transcription</keyword>
<keyword evidence="3" id="KW-0731">Sigma factor</keyword>
<feature type="compositionally biased region" description="Basic and acidic residues" evidence="5">
    <location>
        <begin position="231"/>
        <end position="249"/>
    </location>
</feature>
<dbReference type="Pfam" id="PF08281">
    <property type="entry name" value="Sigma70_r4_2"/>
    <property type="match status" value="1"/>
</dbReference>
<evidence type="ECO:0000256" key="2">
    <source>
        <dbReference type="ARBA" id="ARBA00023015"/>
    </source>
</evidence>
<evidence type="ECO:0000313" key="8">
    <source>
        <dbReference type="EMBL" id="MDH2388715.1"/>
    </source>
</evidence>
<dbReference type="InterPro" id="IPR014284">
    <property type="entry name" value="RNA_pol_sigma-70_dom"/>
</dbReference>
<dbReference type="Gene3D" id="1.10.1740.10">
    <property type="match status" value="1"/>
</dbReference>
<dbReference type="InterPro" id="IPR007627">
    <property type="entry name" value="RNA_pol_sigma70_r2"/>
</dbReference>
<evidence type="ECO:0000256" key="1">
    <source>
        <dbReference type="ARBA" id="ARBA00010641"/>
    </source>
</evidence>
<proteinExistence type="inferred from homology"/>
<feature type="region of interest" description="Disordered" evidence="5">
    <location>
        <begin position="1"/>
        <end position="34"/>
    </location>
</feature>
<protein>
    <submittedName>
        <fullName evidence="8">Sigma-70 family RNA polymerase sigma factor</fullName>
    </submittedName>
</protein>
<evidence type="ECO:0000256" key="5">
    <source>
        <dbReference type="SAM" id="MobiDB-lite"/>
    </source>
</evidence>
<keyword evidence="2" id="KW-0805">Transcription regulation</keyword>
<name>A0ABT6HJE5_9ACTN</name>
<dbReference type="Pfam" id="PF04542">
    <property type="entry name" value="Sigma70_r2"/>
    <property type="match status" value="1"/>
</dbReference>
<dbReference type="InterPro" id="IPR036388">
    <property type="entry name" value="WH-like_DNA-bd_sf"/>
</dbReference>
<dbReference type="SUPFAM" id="SSF88946">
    <property type="entry name" value="Sigma2 domain of RNA polymerase sigma factors"/>
    <property type="match status" value="1"/>
</dbReference>
<sequence>MNAALLARPARMDDAHPDARHDAHHDTHHDDVDHGRTLHGRTLHGRTCDGDALDALITDWALAARGGDPDAVERFVHALHRDVWRYVAYLSADPQAADDLSQDTFLRALGSLHRFEGRSSARTWLLSIARRAVVDSIRHAAARPRLSDTEDWQSAAERAQPHGLPGFEDGIALAELLSGIPAARREAFVLTQVLGMPYAEAALAIGCPIGTVRSRVSRARTALLELLAAADRPRDSAESTPEAPRDARGARPAAAAPPVRSPSWGSLCGR</sequence>
<evidence type="ECO:0000256" key="3">
    <source>
        <dbReference type="ARBA" id="ARBA00023082"/>
    </source>
</evidence>
<feature type="domain" description="RNA polymerase sigma-70 region 2" evidence="6">
    <location>
        <begin position="76"/>
        <end position="141"/>
    </location>
</feature>
<dbReference type="InterPro" id="IPR039425">
    <property type="entry name" value="RNA_pol_sigma-70-like"/>
</dbReference>
<feature type="domain" description="RNA polymerase sigma factor 70 region 4 type 2" evidence="7">
    <location>
        <begin position="172"/>
        <end position="223"/>
    </location>
</feature>
<reference evidence="8 9" key="1">
    <citation type="submission" date="2023-04" db="EMBL/GenBank/DDBJ databases">
        <title>Streptomyces chengmaiensis sp. nov. isolated from the stem of mangrove plant in Hainan.</title>
        <authorList>
            <person name="Huang X."/>
            <person name="Zhou S."/>
            <person name="Chu X."/>
            <person name="Xie Y."/>
            <person name="Lin Y."/>
        </authorList>
    </citation>
    <scope>NUCLEOTIDE SEQUENCE [LARGE SCALE GENOMIC DNA]</scope>
    <source>
        <strain evidence="8 9">HNM0663</strain>
    </source>
</reference>
<evidence type="ECO:0000256" key="4">
    <source>
        <dbReference type="ARBA" id="ARBA00023163"/>
    </source>
</evidence>
<gene>
    <name evidence="8" type="ORF">QCN29_07925</name>
</gene>
<dbReference type="CDD" id="cd06171">
    <property type="entry name" value="Sigma70_r4"/>
    <property type="match status" value="1"/>
</dbReference>
<feature type="region of interest" description="Disordered" evidence="5">
    <location>
        <begin position="231"/>
        <end position="270"/>
    </location>
</feature>
<feature type="compositionally biased region" description="Low complexity" evidence="5">
    <location>
        <begin position="250"/>
        <end position="262"/>
    </location>
</feature>
<dbReference type="NCBIfam" id="TIGR02937">
    <property type="entry name" value="sigma70-ECF"/>
    <property type="match status" value="1"/>
</dbReference>
<comment type="similarity">
    <text evidence="1">Belongs to the sigma-70 factor family. ECF subfamily.</text>
</comment>
<evidence type="ECO:0000259" key="7">
    <source>
        <dbReference type="Pfam" id="PF08281"/>
    </source>
</evidence>
<dbReference type="Proteomes" id="UP001223144">
    <property type="component" value="Unassembled WGS sequence"/>
</dbReference>
<keyword evidence="9" id="KW-1185">Reference proteome</keyword>
<comment type="caution">
    <text evidence="8">The sequence shown here is derived from an EMBL/GenBank/DDBJ whole genome shotgun (WGS) entry which is preliminary data.</text>
</comment>
<dbReference type="Gene3D" id="1.10.10.10">
    <property type="entry name" value="Winged helix-like DNA-binding domain superfamily/Winged helix DNA-binding domain"/>
    <property type="match status" value="1"/>
</dbReference>
<evidence type="ECO:0000313" key="9">
    <source>
        <dbReference type="Proteomes" id="UP001223144"/>
    </source>
</evidence>
<dbReference type="PANTHER" id="PTHR43133">
    <property type="entry name" value="RNA POLYMERASE ECF-TYPE SIGMA FACTO"/>
    <property type="match status" value="1"/>
</dbReference>
<dbReference type="EMBL" id="JARWBG010000006">
    <property type="protein sequence ID" value="MDH2388715.1"/>
    <property type="molecule type" value="Genomic_DNA"/>
</dbReference>